<name>A0ACD0WEK3_CLALS</name>
<dbReference type="Proteomes" id="UP000326582">
    <property type="component" value="Chromosome 1"/>
</dbReference>
<evidence type="ECO:0000313" key="2">
    <source>
        <dbReference type="Proteomes" id="UP000326582"/>
    </source>
</evidence>
<reference evidence="2" key="1">
    <citation type="journal article" date="2019" name="MBio">
        <title>Comparative genomics for the elucidation of multidrug resistance (MDR) in Candida lusitaniae.</title>
        <authorList>
            <person name="Kannan A."/>
            <person name="Asner S.A."/>
            <person name="Trachsel E."/>
            <person name="Kelly S."/>
            <person name="Parker J."/>
            <person name="Sanglard D."/>
        </authorList>
    </citation>
    <scope>NUCLEOTIDE SEQUENCE [LARGE SCALE GENOMIC DNA]</scope>
    <source>
        <strain evidence="2">P1</strain>
    </source>
</reference>
<proteinExistence type="predicted"/>
<evidence type="ECO:0000313" key="1">
    <source>
        <dbReference type="EMBL" id="QFZ25984.1"/>
    </source>
</evidence>
<sequence>MLSQFLRKVGCAWSFNGTSVHTRRSVFYRCIKGLMSLKELKEKFVSDLSGGPIDEIYAVTAIALAGFFSHSILKKYVFPNFDVLNSQPAKFLVEFYFDVMLLLQSITIYSSQIGKLYFNALFVPIVAMIYVAFTSTKKGPSKQKHKTSTELLGRKSFITAYRAQMMIITNLAILAVDFHAFPRRFAKVETWGTSLMDMGVGSFVFSMGLANSRAVIKKRAAPSTQKDGYFRLVYNSTVKAFPVLILGIIRLVSVKSLEYQEHESEYGIHWNFFITLGLLPVVLGLLDPILNFVPRFFVALAIGIVYEFALQKTGLTAFILNPSNRKDNLLTMNKEGICSFFGYLSIFIFGQSLGSFVLTTRKTPNNLLGMYSLKSKGKKWLTVSTTEGLLIASVFTMTIFYFVKESVYTGNISRRLANFPYVMWVVSYNCAFLLGYDVIEKLVGPISSSILDSINNNGLAIFLSANLLTGLVNMSINTLDVGHGITYVILTVYALIWTMLAMFLHARKIYIKL</sequence>
<gene>
    <name evidence="1" type="ORF">EJF14_11108</name>
</gene>
<accession>A0ACD0WEK3</accession>
<keyword evidence="2" id="KW-1185">Reference proteome</keyword>
<dbReference type="EMBL" id="CP038484">
    <property type="protein sequence ID" value="QFZ25984.1"/>
    <property type="molecule type" value="Genomic_DNA"/>
</dbReference>
<protein>
    <submittedName>
        <fullName evidence="1">GPI-anchored wall transfer protein</fullName>
    </submittedName>
</protein>
<organism evidence="1 2">
    <name type="scientific">Clavispora lusitaniae</name>
    <name type="common">Candida lusitaniae</name>
    <dbReference type="NCBI Taxonomy" id="36911"/>
    <lineage>
        <taxon>Eukaryota</taxon>
        <taxon>Fungi</taxon>
        <taxon>Dikarya</taxon>
        <taxon>Ascomycota</taxon>
        <taxon>Saccharomycotina</taxon>
        <taxon>Pichiomycetes</taxon>
        <taxon>Metschnikowiaceae</taxon>
        <taxon>Clavispora</taxon>
    </lineage>
</organism>